<keyword evidence="3" id="KW-1185">Reference proteome</keyword>
<gene>
    <name evidence="2" type="ORF">COCON_G00076350</name>
</gene>
<sequence>MHRRANLCQGSSLPSIRSENSILGHHGRRHPHAQPSVSRHRDDVQIPDVSEQQLEDDVIINPGRLDSVLPPNSTNYQDRSGVTYRGEFETKMRQPNIASKRSCLPLAEWLLDDLLQDMVHEVTVETIQRCTRGFVDSFLAEVTIRRCAADIISEMVQLLLHGLVEEIQREKAADGVIEAELLPEVLVEEARAVALSEMARCESQLTVQQLSQVRQYASSRLMDVFLMDTLLELVARKPWCFTEKKQSGRLLDSWMLDVLFDQLFSGIQHRNITMENIPLRTYHRHIFANIALDVILSEFWQSLDEDMEHWQELEHLMEERTG</sequence>
<dbReference type="AlphaFoldDB" id="A0A9Q1DNR0"/>
<proteinExistence type="predicted"/>
<name>A0A9Q1DNR0_CONCO</name>
<accession>A0A9Q1DNR0</accession>
<dbReference type="Proteomes" id="UP001152803">
    <property type="component" value="Unassembled WGS sequence"/>
</dbReference>
<evidence type="ECO:0000313" key="3">
    <source>
        <dbReference type="Proteomes" id="UP001152803"/>
    </source>
</evidence>
<feature type="region of interest" description="Disordered" evidence="1">
    <location>
        <begin position="1"/>
        <end position="44"/>
    </location>
</feature>
<feature type="compositionally biased region" description="Polar residues" evidence="1">
    <location>
        <begin position="8"/>
        <end position="21"/>
    </location>
</feature>
<dbReference type="OrthoDB" id="10016177at2759"/>
<evidence type="ECO:0000256" key="1">
    <source>
        <dbReference type="SAM" id="MobiDB-lite"/>
    </source>
</evidence>
<organism evidence="2 3">
    <name type="scientific">Conger conger</name>
    <name type="common">Conger eel</name>
    <name type="synonym">Muraena conger</name>
    <dbReference type="NCBI Taxonomy" id="82655"/>
    <lineage>
        <taxon>Eukaryota</taxon>
        <taxon>Metazoa</taxon>
        <taxon>Chordata</taxon>
        <taxon>Craniata</taxon>
        <taxon>Vertebrata</taxon>
        <taxon>Euteleostomi</taxon>
        <taxon>Actinopterygii</taxon>
        <taxon>Neopterygii</taxon>
        <taxon>Teleostei</taxon>
        <taxon>Anguilliformes</taxon>
        <taxon>Congridae</taxon>
        <taxon>Conger</taxon>
    </lineage>
</organism>
<reference evidence="2" key="1">
    <citation type="journal article" date="2023" name="Science">
        <title>Genome structures resolve the early diversification of teleost fishes.</title>
        <authorList>
            <person name="Parey E."/>
            <person name="Louis A."/>
            <person name="Montfort J."/>
            <person name="Bouchez O."/>
            <person name="Roques C."/>
            <person name="Iampietro C."/>
            <person name="Lluch J."/>
            <person name="Castinel A."/>
            <person name="Donnadieu C."/>
            <person name="Desvignes T."/>
            <person name="Floi Bucao C."/>
            <person name="Jouanno E."/>
            <person name="Wen M."/>
            <person name="Mejri S."/>
            <person name="Dirks R."/>
            <person name="Jansen H."/>
            <person name="Henkel C."/>
            <person name="Chen W.J."/>
            <person name="Zahm M."/>
            <person name="Cabau C."/>
            <person name="Klopp C."/>
            <person name="Thompson A.W."/>
            <person name="Robinson-Rechavi M."/>
            <person name="Braasch I."/>
            <person name="Lecointre G."/>
            <person name="Bobe J."/>
            <person name="Postlethwait J.H."/>
            <person name="Berthelot C."/>
            <person name="Roest Crollius H."/>
            <person name="Guiguen Y."/>
        </authorList>
    </citation>
    <scope>NUCLEOTIDE SEQUENCE</scope>
    <source>
        <strain evidence="2">Concon-B</strain>
    </source>
</reference>
<evidence type="ECO:0000313" key="2">
    <source>
        <dbReference type="EMBL" id="KAJ8275883.1"/>
    </source>
</evidence>
<protein>
    <submittedName>
        <fullName evidence="2">Uncharacterized protein</fullName>
    </submittedName>
</protein>
<dbReference type="EMBL" id="JAFJMO010000005">
    <property type="protein sequence ID" value="KAJ8275883.1"/>
    <property type="molecule type" value="Genomic_DNA"/>
</dbReference>
<comment type="caution">
    <text evidence="2">The sequence shown here is derived from an EMBL/GenBank/DDBJ whole genome shotgun (WGS) entry which is preliminary data.</text>
</comment>